<dbReference type="InterPro" id="IPR034660">
    <property type="entry name" value="DinB/YfiT-like"/>
</dbReference>
<evidence type="ECO:0000313" key="1">
    <source>
        <dbReference type="EMBL" id="MDG4717175.1"/>
    </source>
</evidence>
<reference evidence="1 2" key="1">
    <citation type="submission" date="2023-03" db="EMBL/GenBank/DDBJ databases">
        <title>Strain YYF002 represents a novel species in the genus Winogradskyella isolated from seawater.</title>
        <authorList>
            <person name="Fu Z.-Y."/>
        </authorList>
    </citation>
    <scope>NUCLEOTIDE SEQUENCE [LARGE SCALE GENOMIC DNA]</scope>
    <source>
        <strain evidence="1 2">YYF002</strain>
    </source>
</reference>
<dbReference type="EMBL" id="JARSBN010000010">
    <property type="protein sequence ID" value="MDG4717175.1"/>
    <property type="molecule type" value="Genomic_DNA"/>
</dbReference>
<name>A0ABT6G560_9FLAO</name>
<dbReference type="SUPFAM" id="SSF109854">
    <property type="entry name" value="DinB/YfiT-like putative metalloenzymes"/>
    <property type="match status" value="1"/>
</dbReference>
<accession>A0ABT6G560</accession>
<dbReference type="Proteomes" id="UP001529085">
    <property type="component" value="Unassembled WGS sequence"/>
</dbReference>
<organism evidence="1 2">
    <name type="scientific">Winogradskyella marincola</name>
    <dbReference type="NCBI Taxonomy" id="3037795"/>
    <lineage>
        <taxon>Bacteria</taxon>
        <taxon>Pseudomonadati</taxon>
        <taxon>Bacteroidota</taxon>
        <taxon>Flavobacteriia</taxon>
        <taxon>Flavobacteriales</taxon>
        <taxon>Flavobacteriaceae</taxon>
        <taxon>Winogradskyella</taxon>
    </lineage>
</organism>
<proteinExistence type="predicted"/>
<keyword evidence="2" id="KW-1185">Reference proteome</keyword>
<protein>
    <submittedName>
        <fullName evidence="1">DUF1572 family protein</fullName>
    </submittedName>
</protein>
<dbReference type="RefSeq" id="WP_278006598.1">
    <property type="nucleotide sequence ID" value="NZ_JARSBN010000010.1"/>
</dbReference>
<comment type="caution">
    <text evidence="1">The sequence shown here is derived from an EMBL/GenBank/DDBJ whole genome shotgun (WGS) entry which is preliminary data.</text>
</comment>
<gene>
    <name evidence="1" type="ORF">P7122_14910</name>
</gene>
<dbReference type="Gene3D" id="1.20.120.450">
    <property type="entry name" value="dinb family like domain"/>
    <property type="match status" value="1"/>
</dbReference>
<sequence length="158" mass="18441">MNSTQLANRLGEVILNGRWIANTNIKDQIENLDYTIANKQVKSLNTIAILTQHIHYYVSGIKNVFISGNLEIRDKFSFDFPPITSQKQWKSFQNLFWKDTEELIQHISDLSDSELKNPFVDKKYGNYQRNIDGLIEHAYYHLGQIVLIKKMIESSYIT</sequence>
<evidence type="ECO:0000313" key="2">
    <source>
        <dbReference type="Proteomes" id="UP001529085"/>
    </source>
</evidence>